<evidence type="ECO:0000256" key="10">
    <source>
        <dbReference type="SAM" id="Phobius"/>
    </source>
</evidence>
<feature type="transmembrane region" description="Helical" evidence="10">
    <location>
        <begin position="54"/>
        <end position="79"/>
    </location>
</feature>
<keyword evidence="8" id="KW-0807">Transducer</keyword>
<keyword evidence="12" id="KW-1185">Reference proteome</keyword>
<evidence type="ECO:0000259" key="11">
    <source>
        <dbReference type="PROSITE" id="PS50262"/>
    </source>
</evidence>
<evidence type="ECO:0000256" key="2">
    <source>
        <dbReference type="ARBA" id="ARBA00022475"/>
    </source>
</evidence>
<dbReference type="CDD" id="cd00637">
    <property type="entry name" value="7tm_classA_rhodopsin-like"/>
    <property type="match status" value="1"/>
</dbReference>
<evidence type="ECO:0000256" key="4">
    <source>
        <dbReference type="ARBA" id="ARBA00022989"/>
    </source>
</evidence>
<evidence type="ECO:0000256" key="5">
    <source>
        <dbReference type="ARBA" id="ARBA00023040"/>
    </source>
</evidence>
<evidence type="ECO:0000256" key="3">
    <source>
        <dbReference type="ARBA" id="ARBA00022692"/>
    </source>
</evidence>
<proteinExistence type="predicted"/>
<feature type="transmembrane region" description="Helical" evidence="10">
    <location>
        <begin position="12"/>
        <end position="33"/>
    </location>
</feature>
<dbReference type="InterPro" id="IPR050569">
    <property type="entry name" value="TAAR"/>
</dbReference>
<keyword evidence="4 10" id="KW-1133">Transmembrane helix</keyword>
<dbReference type="Proteomes" id="UP000095280">
    <property type="component" value="Unplaced"/>
</dbReference>
<evidence type="ECO:0000256" key="6">
    <source>
        <dbReference type="ARBA" id="ARBA00023136"/>
    </source>
</evidence>
<comment type="subcellular location">
    <subcellularLocation>
        <location evidence="1">Cell membrane</location>
        <topology evidence="1">Multi-pass membrane protein</topology>
    </subcellularLocation>
</comment>
<reference evidence="13" key="1">
    <citation type="submission" date="2016-11" db="UniProtKB">
        <authorList>
            <consortium name="WormBaseParasite"/>
        </authorList>
    </citation>
    <scope>IDENTIFICATION</scope>
</reference>
<sequence length="296" mass="32691">MPHVVNNNACQLWSLLWIVGNGLSTNLLCFLAIDRLYAVSRPLQHRASASRGRYCLLLAAFCVPFLAVGAFGAATFRIYEYLGQRHCYIDESLPNWVGIAYQAYATLIANGTLGSCFLLIANAVLAGRLCAIARSRRARWQLPEESGRQLQQWRAEFPSSSNPMESFDHPSNAPAAREGTSKTEIMGAPTPNGGQQQHQKQKPRQKRQKESTTAVRTGITLMAASAAHLAGSLPRAITYLIAGVIHYGNLASKSELTAAQLRLVFELGALFDYLFYLNCSLNWLIYCGNVPDLRPW</sequence>
<keyword evidence="3 10" id="KW-0812">Transmembrane</keyword>
<dbReference type="PANTHER" id="PTHR24249:SF372">
    <property type="entry name" value="G-PROTEIN COUPLED RECEPTORS FAMILY 1 PROFILE DOMAIN-CONTAINING PROTEIN"/>
    <property type="match status" value="1"/>
</dbReference>
<protein>
    <submittedName>
        <fullName evidence="13">G_PROTEIN_RECEP_F1_2 domain-containing protein</fullName>
    </submittedName>
</protein>
<feature type="compositionally biased region" description="Polar residues" evidence="9">
    <location>
        <begin position="151"/>
        <end position="164"/>
    </location>
</feature>
<evidence type="ECO:0000313" key="13">
    <source>
        <dbReference type="WBParaSite" id="maker-uti_cns_0000751-snap-gene-0.13-mRNA-1"/>
    </source>
</evidence>
<dbReference type="GO" id="GO:0005886">
    <property type="term" value="C:plasma membrane"/>
    <property type="evidence" value="ECO:0007669"/>
    <property type="project" value="UniProtKB-SubCell"/>
</dbReference>
<keyword evidence="7" id="KW-0675">Receptor</keyword>
<organism evidence="12 13">
    <name type="scientific">Macrostomum lignano</name>
    <dbReference type="NCBI Taxonomy" id="282301"/>
    <lineage>
        <taxon>Eukaryota</taxon>
        <taxon>Metazoa</taxon>
        <taxon>Spiralia</taxon>
        <taxon>Lophotrochozoa</taxon>
        <taxon>Platyhelminthes</taxon>
        <taxon>Rhabditophora</taxon>
        <taxon>Macrostomorpha</taxon>
        <taxon>Macrostomida</taxon>
        <taxon>Macrostomidae</taxon>
        <taxon>Macrostomum</taxon>
    </lineage>
</organism>
<keyword evidence="2" id="KW-1003">Cell membrane</keyword>
<dbReference type="Gene3D" id="1.20.1070.10">
    <property type="entry name" value="Rhodopsin 7-helix transmembrane proteins"/>
    <property type="match status" value="1"/>
</dbReference>
<name>A0A1I8G2Y8_9PLAT</name>
<dbReference type="InterPro" id="IPR000276">
    <property type="entry name" value="GPCR_Rhodpsn"/>
</dbReference>
<dbReference type="PROSITE" id="PS50262">
    <property type="entry name" value="G_PROTEIN_RECEP_F1_2"/>
    <property type="match status" value="1"/>
</dbReference>
<dbReference type="Pfam" id="PF00001">
    <property type="entry name" value="7tm_1"/>
    <property type="match status" value="1"/>
</dbReference>
<feature type="region of interest" description="Disordered" evidence="9">
    <location>
        <begin position="151"/>
        <end position="213"/>
    </location>
</feature>
<feature type="domain" description="G-protein coupled receptors family 1 profile" evidence="11">
    <location>
        <begin position="1"/>
        <end position="286"/>
    </location>
</feature>
<feature type="transmembrane region" description="Helical" evidence="10">
    <location>
        <begin position="264"/>
        <end position="286"/>
    </location>
</feature>
<evidence type="ECO:0000313" key="12">
    <source>
        <dbReference type="Proteomes" id="UP000095280"/>
    </source>
</evidence>
<feature type="transmembrane region" description="Helical" evidence="10">
    <location>
        <begin position="99"/>
        <end position="127"/>
    </location>
</feature>
<dbReference type="AlphaFoldDB" id="A0A1I8G2Y8"/>
<evidence type="ECO:0000256" key="7">
    <source>
        <dbReference type="ARBA" id="ARBA00023170"/>
    </source>
</evidence>
<dbReference type="GO" id="GO:0004930">
    <property type="term" value="F:G protein-coupled receptor activity"/>
    <property type="evidence" value="ECO:0007669"/>
    <property type="project" value="UniProtKB-KW"/>
</dbReference>
<evidence type="ECO:0000256" key="1">
    <source>
        <dbReference type="ARBA" id="ARBA00004651"/>
    </source>
</evidence>
<accession>A0A1I8G2Y8</accession>
<dbReference type="SUPFAM" id="SSF81321">
    <property type="entry name" value="Family A G protein-coupled receptor-like"/>
    <property type="match status" value="1"/>
</dbReference>
<evidence type="ECO:0000256" key="8">
    <source>
        <dbReference type="ARBA" id="ARBA00023224"/>
    </source>
</evidence>
<keyword evidence="6 10" id="KW-0472">Membrane</keyword>
<dbReference type="PANTHER" id="PTHR24249">
    <property type="entry name" value="HISTAMINE RECEPTOR-RELATED G-PROTEIN COUPLED RECEPTOR"/>
    <property type="match status" value="1"/>
</dbReference>
<keyword evidence="5" id="KW-0297">G-protein coupled receptor</keyword>
<evidence type="ECO:0000256" key="9">
    <source>
        <dbReference type="SAM" id="MobiDB-lite"/>
    </source>
</evidence>
<dbReference type="WBParaSite" id="maker-uti_cns_0000751-snap-gene-0.13-mRNA-1">
    <property type="protein sequence ID" value="maker-uti_cns_0000751-snap-gene-0.13-mRNA-1"/>
    <property type="gene ID" value="maker-uti_cns_0000751-snap-gene-0.13"/>
</dbReference>
<dbReference type="InterPro" id="IPR017452">
    <property type="entry name" value="GPCR_Rhodpsn_7TM"/>
</dbReference>